<feature type="compositionally biased region" description="Low complexity" evidence="3">
    <location>
        <begin position="421"/>
        <end position="433"/>
    </location>
</feature>
<dbReference type="PROSITE" id="PS00141">
    <property type="entry name" value="ASP_PROTEASE"/>
    <property type="match status" value="1"/>
</dbReference>
<protein>
    <recommendedName>
        <fullName evidence="4">Peptidase A2 domain-containing protein</fullName>
    </recommendedName>
</protein>
<dbReference type="Gene3D" id="2.40.70.10">
    <property type="entry name" value="Acid Proteases"/>
    <property type="match status" value="2"/>
</dbReference>
<dbReference type="InterPro" id="IPR001995">
    <property type="entry name" value="Peptidase_A2_cat"/>
</dbReference>
<evidence type="ECO:0000256" key="2">
    <source>
        <dbReference type="SAM" id="Coils"/>
    </source>
</evidence>
<feature type="coiled-coil region" evidence="2">
    <location>
        <begin position="89"/>
        <end position="116"/>
    </location>
</feature>
<evidence type="ECO:0000259" key="4">
    <source>
        <dbReference type="PROSITE" id="PS50175"/>
    </source>
</evidence>
<dbReference type="EMBL" id="CM004466">
    <property type="protein sequence ID" value="OCU00216.1"/>
    <property type="molecule type" value="Genomic_DNA"/>
</dbReference>
<keyword evidence="2" id="KW-0175">Coiled coil</keyword>
<dbReference type="InterPro" id="IPR021109">
    <property type="entry name" value="Peptidase_aspartic_dom_sf"/>
</dbReference>
<dbReference type="SUPFAM" id="SSF50630">
    <property type="entry name" value="Acid proteases"/>
    <property type="match status" value="1"/>
</dbReference>
<organism evidence="5 6">
    <name type="scientific">Xenopus laevis</name>
    <name type="common">African clawed frog</name>
    <dbReference type="NCBI Taxonomy" id="8355"/>
    <lineage>
        <taxon>Eukaryota</taxon>
        <taxon>Metazoa</taxon>
        <taxon>Chordata</taxon>
        <taxon>Craniata</taxon>
        <taxon>Vertebrata</taxon>
        <taxon>Euteleostomi</taxon>
        <taxon>Amphibia</taxon>
        <taxon>Batrachia</taxon>
        <taxon>Anura</taxon>
        <taxon>Pipoidea</taxon>
        <taxon>Pipidae</taxon>
        <taxon>Xenopodinae</taxon>
        <taxon>Xenopus</taxon>
        <taxon>Xenopus</taxon>
    </lineage>
</organism>
<sequence>MSVASSESGNTPEKMIVVQFTYTRLKFDQGMDNLNDIWATDGMVEQYSTCMNLASNSSDKEKKLMCALPPVLYPLMEIVTLSKARKEDVEKSRSQLHEIESNIQHMKSERNQIEIDISNKEAFIRNLETDAEHSHSILQVYMVWRSPDPPILTPQYKNWAPSAPRAKLISDGNSEVQDVLSRLSEACQTVTTLIGNHRTRVPKDSSSDTSPERNVRNQIPMSNVYHKSGVSNSDASEVESDKRWRGSSPFPNRGKNTHKRDSKWKNYQSPVENSASIIKFLNTAVPKFSKKVSSQIANHLELYESTMDSLILYEADRIRFLPWAIDDRYCHYFSSFREREESPNGSRSYMNPREYLSVLKNAYGLAYRNPDWESVEFNECQNLNERKIKKFPEHNVDESRLKPDLNFESQPKKIPSATGPNQQNQKQQLNPRQTKPQIAKGSERISSDSGSQDYHPRFNQGGGSPTRNRDDPQNQNTHRPSWFDQLADQVSKLSNSGPLVKSIETQMPCRQNKEEQSPNILMLQRDHFLKHSNFLCNLLQLDGRYFIDTCLQDVCVGPIQGLLDTGSQVTILSFSYFQQVLESLKNKPRLTTFDGSLVSVGGDSLQVKGTSWLTYKIGKKTIRHPTLIVDLPYDRLIIGIDLLKRLRSIIDFINKAFFAQSLLSTPTMHGHNICHMIEERPDSVEIHFHNNQVPDVTILKNGKPVKNYAIHIINIQKDKIEKIILEDDVLTIYLKGGNKEVADLIRHTGSLVKIEKTNNTILVPVQVNNIARVKYAKLDLKSEASYISLGLLKCITDPQMIKFSSSQEWIYDLDKDDQSQNVIECDLSISLGNKSTEHGFSVLKEPQYQMYLGNDIIHRFAIQVDLINNVLWSRLPGNPEEFQDKEQTLSEEGAKAKKCRCIILLIQSDTGIWIEEDTMIGLAIDSEYYTFGFQNDIIGLIPDEYLTEEPVVDQHYFSTPEGLFSVHSVYPFSPEEGTCYIDKTSLVFKHEIDENEYESFQQGKKDQVCYIQDNLTSKLEEAYEINQPEIFPEFQGWKNNFLWQMHVLMKSDNS</sequence>
<keyword evidence="1" id="KW-0378">Hydrolase</keyword>
<gene>
    <name evidence="5" type="ORF">XELAEV_18005994mg</name>
</gene>
<dbReference type="GO" id="GO:0004190">
    <property type="term" value="F:aspartic-type endopeptidase activity"/>
    <property type="evidence" value="ECO:0007669"/>
    <property type="project" value="InterPro"/>
</dbReference>
<name>A0A974DZ19_XENLA</name>
<evidence type="ECO:0000256" key="3">
    <source>
        <dbReference type="SAM" id="MobiDB-lite"/>
    </source>
</evidence>
<dbReference type="GO" id="GO:0006508">
    <property type="term" value="P:proteolysis"/>
    <property type="evidence" value="ECO:0007669"/>
    <property type="project" value="InterPro"/>
</dbReference>
<reference evidence="6" key="1">
    <citation type="journal article" date="2016" name="Nature">
        <title>Genome evolution in the allotetraploid frog Xenopus laevis.</title>
        <authorList>
            <person name="Session A.M."/>
            <person name="Uno Y."/>
            <person name="Kwon T."/>
            <person name="Chapman J.A."/>
            <person name="Toyoda A."/>
            <person name="Takahashi S."/>
            <person name="Fukui A."/>
            <person name="Hikosaka A."/>
            <person name="Suzuki A."/>
            <person name="Kondo M."/>
            <person name="van Heeringen S.J."/>
            <person name="Quigley I."/>
            <person name="Heinz S."/>
            <person name="Ogino H."/>
            <person name="Ochi H."/>
            <person name="Hellsten U."/>
            <person name="Lyons J.B."/>
            <person name="Simakov O."/>
            <person name="Putnam N."/>
            <person name="Stites J."/>
            <person name="Kuroki Y."/>
            <person name="Tanaka T."/>
            <person name="Michiue T."/>
            <person name="Watanabe M."/>
            <person name="Bogdanovic O."/>
            <person name="Lister R."/>
            <person name="Georgiou G."/>
            <person name="Paranjpe S.S."/>
            <person name="van Kruijsbergen I."/>
            <person name="Shu S."/>
            <person name="Carlson J."/>
            <person name="Kinoshita T."/>
            <person name="Ohta Y."/>
            <person name="Mawaribuchi S."/>
            <person name="Jenkins J."/>
            <person name="Grimwood J."/>
            <person name="Schmutz J."/>
            <person name="Mitros T."/>
            <person name="Mozaffari S.V."/>
            <person name="Suzuki Y."/>
            <person name="Haramoto Y."/>
            <person name="Yamamoto T.S."/>
            <person name="Takagi C."/>
            <person name="Heald R."/>
            <person name="Miller K."/>
            <person name="Haudenschild C."/>
            <person name="Kitzman J."/>
            <person name="Nakayama T."/>
            <person name="Izutsu Y."/>
            <person name="Robert J."/>
            <person name="Fortriede J."/>
            <person name="Burns K."/>
            <person name="Lotay V."/>
            <person name="Karimi K."/>
            <person name="Yasuoka Y."/>
            <person name="Dichmann D.S."/>
            <person name="Flajnik M.F."/>
            <person name="Houston D.W."/>
            <person name="Shendure J."/>
            <person name="DuPasquier L."/>
            <person name="Vize P.D."/>
            <person name="Zorn A.M."/>
            <person name="Ito M."/>
            <person name="Marcotte E.M."/>
            <person name="Wallingford J.B."/>
            <person name="Ito Y."/>
            <person name="Asashima M."/>
            <person name="Ueno N."/>
            <person name="Matsuda Y."/>
            <person name="Veenstra G.J."/>
            <person name="Fujiyama A."/>
            <person name="Harland R.M."/>
            <person name="Taira M."/>
            <person name="Rokhsar D.S."/>
        </authorList>
    </citation>
    <scope>NUCLEOTIDE SEQUENCE [LARGE SCALE GENOMIC DNA]</scope>
    <source>
        <strain evidence="6">J</strain>
    </source>
</reference>
<dbReference type="CDD" id="cd00303">
    <property type="entry name" value="retropepsin_like"/>
    <property type="match status" value="1"/>
</dbReference>
<accession>A0A974DZ19</accession>
<feature type="region of interest" description="Disordered" evidence="3">
    <location>
        <begin position="394"/>
        <end position="480"/>
    </location>
</feature>
<evidence type="ECO:0000256" key="1">
    <source>
        <dbReference type="ARBA" id="ARBA00022801"/>
    </source>
</evidence>
<dbReference type="PROSITE" id="PS50175">
    <property type="entry name" value="ASP_PROT_RETROV"/>
    <property type="match status" value="1"/>
</dbReference>
<feature type="domain" description="Peptidase A2" evidence="4">
    <location>
        <begin position="559"/>
        <end position="642"/>
    </location>
</feature>
<feature type="compositionally biased region" description="Basic and acidic residues" evidence="3">
    <location>
        <begin position="201"/>
        <end position="215"/>
    </location>
</feature>
<evidence type="ECO:0000313" key="5">
    <source>
        <dbReference type="EMBL" id="OCU00216.1"/>
    </source>
</evidence>
<feature type="compositionally biased region" description="Basic and acidic residues" evidence="3">
    <location>
        <begin position="394"/>
        <end position="405"/>
    </location>
</feature>
<evidence type="ECO:0000313" key="6">
    <source>
        <dbReference type="Proteomes" id="UP000694892"/>
    </source>
</evidence>
<feature type="region of interest" description="Disordered" evidence="3">
    <location>
        <begin position="194"/>
        <end position="267"/>
    </location>
</feature>
<proteinExistence type="predicted"/>
<dbReference type="InterPro" id="IPR001969">
    <property type="entry name" value="Aspartic_peptidase_AS"/>
</dbReference>
<dbReference type="AlphaFoldDB" id="A0A974DZ19"/>
<dbReference type="Proteomes" id="UP000694892">
    <property type="component" value="Chromosome 1L"/>
</dbReference>